<dbReference type="PANTHER" id="PTHR12532:SF0">
    <property type="entry name" value="TRANSLATIONAL ACTIVATOR OF CYTOCHROME C OXIDASE 1"/>
    <property type="match status" value="1"/>
</dbReference>
<evidence type="ECO:0000256" key="7">
    <source>
        <dbReference type="ARBA" id="ARBA00053642"/>
    </source>
</evidence>
<accession>A0AA88P6B1</accession>
<keyword evidence="13" id="KW-1185">Reference proteome</keyword>
<comment type="similarity">
    <text evidence="2">Belongs to the TACO1 family.</text>
</comment>
<dbReference type="InterPro" id="IPR017856">
    <property type="entry name" value="Integrase-like_N"/>
</dbReference>
<dbReference type="PANTHER" id="PTHR12532">
    <property type="entry name" value="TRANSLATIONAL ACTIVATOR OF CYTOCHROME C OXIDASE 1"/>
    <property type="match status" value="1"/>
</dbReference>
<proteinExistence type="inferred from homology"/>
<evidence type="ECO:0000256" key="3">
    <source>
        <dbReference type="ARBA" id="ARBA00022845"/>
    </source>
</evidence>
<reference evidence="12" key="1">
    <citation type="submission" date="2023-08" db="EMBL/GenBank/DDBJ databases">
        <title>Pelteobagrus vachellii genome.</title>
        <authorList>
            <person name="Liu H."/>
        </authorList>
    </citation>
    <scope>NUCLEOTIDE SEQUENCE</scope>
    <source>
        <strain evidence="12">PRFRI_2022a</strain>
        <tissue evidence="12">Muscle</tissue>
    </source>
</reference>
<evidence type="ECO:0000256" key="8">
    <source>
        <dbReference type="ARBA" id="ARBA00073666"/>
    </source>
</evidence>
<dbReference type="Gene3D" id="1.10.10.200">
    <property type="match status" value="1"/>
</dbReference>
<dbReference type="Gene3D" id="3.30.70.980">
    <property type="match status" value="2"/>
</dbReference>
<dbReference type="FunFam" id="3.30.70.980:FF:000008">
    <property type="entry name" value="Translational activator of cytochrome c oxidase 1"/>
    <property type="match status" value="1"/>
</dbReference>
<evidence type="ECO:0000256" key="4">
    <source>
        <dbReference type="ARBA" id="ARBA00023054"/>
    </source>
</evidence>
<dbReference type="GO" id="GO:0005739">
    <property type="term" value="C:mitochondrion"/>
    <property type="evidence" value="ECO:0007669"/>
    <property type="project" value="UniProtKB-SubCell"/>
</dbReference>
<protein>
    <recommendedName>
        <fullName evidence="8">Translational activator of cytochrome c oxidase 1</fullName>
    </recommendedName>
    <alternativeName>
        <fullName evidence="9">Coiled-coil domain-containing protein 44</fullName>
    </alternativeName>
</protein>
<dbReference type="Pfam" id="PF20772">
    <property type="entry name" value="TACO1_YebC_N"/>
    <property type="match status" value="1"/>
</dbReference>
<name>A0AA88P6B1_TACVA</name>
<dbReference type="InterPro" id="IPR048300">
    <property type="entry name" value="TACO1_YebC-like_2nd/3rd_dom"/>
</dbReference>
<dbReference type="AlphaFoldDB" id="A0AA88P6B1"/>
<sequence length="280" mass="30570">MAAGAVLRPFLSGCAHKLTGLRLSALPICVRTVHVCSVLRAGHNKWSKVKDIKIPKDAARARMIAKYAMLIRVAVREGGPNPEYNIALAQLIEQCRNKNLPKATIDAAIKGAEKSKAGSQYLYEARGPGGSMLLIEVLTDNNTRSHQAIKHILIKNGGAMCESARHHFDRKGVIVATRDQVSTEKALDLAIESGAEDVHEAEDEEEKPILQFICDMNSTKAVRTALETLGVHTLSVGMEYISNTPAPLTQDQLDSSANLIEALSEYPEVVRVWDNIQALE</sequence>
<evidence type="ECO:0000256" key="2">
    <source>
        <dbReference type="ARBA" id="ARBA00008724"/>
    </source>
</evidence>
<keyword evidence="5" id="KW-0496">Mitochondrion</keyword>
<evidence type="ECO:0000256" key="1">
    <source>
        <dbReference type="ARBA" id="ARBA00004173"/>
    </source>
</evidence>
<evidence type="ECO:0000256" key="5">
    <source>
        <dbReference type="ARBA" id="ARBA00023128"/>
    </source>
</evidence>
<comment type="function">
    <text evidence="7">Acts as a translational activator of mitochondrially-encoded cytochrome c oxidase 1.</text>
</comment>
<organism evidence="12 13">
    <name type="scientific">Tachysurus vachellii</name>
    <name type="common">Darkbarbel catfish</name>
    <name type="synonym">Pelteobagrus vachellii</name>
    <dbReference type="NCBI Taxonomy" id="175792"/>
    <lineage>
        <taxon>Eukaryota</taxon>
        <taxon>Metazoa</taxon>
        <taxon>Chordata</taxon>
        <taxon>Craniata</taxon>
        <taxon>Vertebrata</taxon>
        <taxon>Euteleostomi</taxon>
        <taxon>Actinopterygii</taxon>
        <taxon>Neopterygii</taxon>
        <taxon>Teleostei</taxon>
        <taxon>Ostariophysi</taxon>
        <taxon>Siluriformes</taxon>
        <taxon>Bagridae</taxon>
        <taxon>Tachysurus</taxon>
    </lineage>
</organism>
<comment type="caution">
    <text evidence="12">The sequence shown here is derived from an EMBL/GenBank/DDBJ whole genome shotgun (WGS) entry which is preliminary data.</text>
</comment>
<feature type="domain" description="TACO1/YebC-like second and third" evidence="10">
    <location>
        <begin position="120"/>
        <end position="276"/>
    </location>
</feature>
<dbReference type="FunFam" id="1.10.10.200:FF:000002">
    <property type="entry name" value="Probable transcriptional regulatory protein CLM62_37755"/>
    <property type="match status" value="1"/>
</dbReference>
<keyword evidence="4" id="KW-0175">Coiled coil</keyword>
<evidence type="ECO:0000313" key="13">
    <source>
        <dbReference type="Proteomes" id="UP001187315"/>
    </source>
</evidence>
<gene>
    <name evidence="12" type="ORF">Q7C36_002165</name>
</gene>
<keyword evidence="6" id="KW-0010">Activator</keyword>
<dbReference type="InterPro" id="IPR026564">
    <property type="entry name" value="Transcrip_reg_TACO1-like_dom3"/>
</dbReference>
<dbReference type="InterPro" id="IPR029072">
    <property type="entry name" value="YebC-like"/>
</dbReference>
<dbReference type="InterPro" id="IPR049083">
    <property type="entry name" value="TACO1_YebC_N"/>
</dbReference>
<dbReference type="EMBL" id="JAVHJS010000002">
    <property type="protein sequence ID" value="KAK2866109.1"/>
    <property type="molecule type" value="Genomic_DNA"/>
</dbReference>
<evidence type="ECO:0000256" key="9">
    <source>
        <dbReference type="ARBA" id="ARBA00075676"/>
    </source>
</evidence>
<dbReference type="GO" id="GO:0006417">
    <property type="term" value="P:regulation of translation"/>
    <property type="evidence" value="ECO:0007669"/>
    <property type="project" value="UniProtKB-KW"/>
</dbReference>
<evidence type="ECO:0000256" key="6">
    <source>
        <dbReference type="ARBA" id="ARBA00023159"/>
    </source>
</evidence>
<dbReference type="Pfam" id="PF01709">
    <property type="entry name" value="Transcrip_reg"/>
    <property type="match status" value="1"/>
</dbReference>
<dbReference type="InterPro" id="IPR002876">
    <property type="entry name" value="Transcrip_reg_TACO1-like"/>
</dbReference>
<evidence type="ECO:0000259" key="11">
    <source>
        <dbReference type="Pfam" id="PF20772"/>
    </source>
</evidence>
<evidence type="ECO:0000259" key="10">
    <source>
        <dbReference type="Pfam" id="PF01709"/>
    </source>
</evidence>
<keyword evidence="3" id="KW-0810">Translation regulation</keyword>
<dbReference type="Proteomes" id="UP001187315">
    <property type="component" value="Unassembled WGS sequence"/>
</dbReference>
<evidence type="ECO:0000313" key="12">
    <source>
        <dbReference type="EMBL" id="KAK2866109.1"/>
    </source>
</evidence>
<feature type="domain" description="TACO1/YebC-like N-terminal" evidence="11">
    <location>
        <begin position="44"/>
        <end position="113"/>
    </location>
</feature>
<dbReference type="SUPFAM" id="SSF75625">
    <property type="entry name" value="YebC-like"/>
    <property type="match status" value="1"/>
</dbReference>
<comment type="subcellular location">
    <subcellularLocation>
        <location evidence="1">Mitochondrion</location>
    </subcellularLocation>
</comment>